<feature type="domain" description="HTH gntR-type" evidence="4">
    <location>
        <begin position="3"/>
        <end position="71"/>
    </location>
</feature>
<dbReference type="SMART" id="SM00345">
    <property type="entry name" value="HTH_GNTR"/>
    <property type="match status" value="1"/>
</dbReference>
<name>A0A1H3EYL5_EUBBA</name>
<reference evidence="6" key="1">
    <citation type="submission" date="2016-10" db="EMBL/GenBank/DDBJ databases">
        <authorList>
            <person name="Varghese N."/>
            <person name="Submissions S."/>
        </authorList>
    </citation>
    <scope>NUCLEOTIDE SEQUENCE [LARGE SCALE GENOMIC DNA]</scope>
    <source>
        <strain evidence="6">VPI 5359</strain>
    </source>
</reference>
<organism evidence="5 6">
    <name type="scientific">Eubacterium barkeri</name>
    <name type="common">Clostridium barkeri</name>
    <dbReference type="NCBI Taxonomy" id="1528"/>
    <lineage>
        <taxon>Bacteria</taxon>
        <taxon>Bacillati</taxon>
        <taxon>Bacillota</taxon>
        <taxon>Clostridia</taxon>
        <taxon>Eubacteriales</taxon>
        <taxon>Eubacteriaceae</taxon>
        <taxon>Eubacterium</taxon>
    </lineage>
</organism>
<dbReference type="Gene3D" id="3.40.1410.10">
    <property type="entry name" value="Chorismate lyase-like"/>
    <property type="match status" value="1"/>
</dbReference>
<evidence type="ECO:0000313" key="5">
    <source>
        <dbReference type="EMBL" id="SDX83831.1"/>
    </source>
</evidence>
<evidence type="ECO:0000259" key="4">
    <source>
        <dbReference type="PROSITE" id="PS50949"/>
    </source>
</evidence>
<gene>
    <name evidence="5" type="ORF">SAMN04488579_108102</name>
</gene>
<sequence>MSIPEHLKIIETLKSMIRSQELQAGSILPSESYLCQHFHLDPKSLHQGLLTLVDEGYIYNIPGKGYFVHEPRIDVYELVFNEMNLNGINDTDSQIIGVDIIRSTPDIQSHLKTPDEQRVIKIQRLLRQKGSPIALDVKYIPYHRGLPIIEQEIRYATFPKMVAIHGSLSAIKRKLSIRAIPASTSILKHLDLPMGMPILSVEQTLMDESDKVIGWGTVYMAGHEAHLDAVSSFR</sequence>
<keyword evidence="2" id="KW-0238">DNA-binding</keyword>
<keyword evidence="6" id="KW-1185">Reference proteome</keyword>
<accession>A0A1H3EYL5</accession>
<dbReference type="PROSITE" id="PS50949">
    <property type="entry name" value="HTH_GNTR"/>
    <property type="match status" value="1"/>
</dbReference>
<dbReference type="Proteomes" id="UP000199652">
    <property type="component" value="Unassembled WGS sequence"/>
</dbReference>
<dbReference type="GO" id="GO:0003700">
    <property type="term" value="F:DNA-binding transcription factor activity"/>
    <property type="evidence" value="ECO:0007669"/>
    <property type="project" value="InterPro"/>
</dbReference>
<keyword evidence="3" id="KW-0804">Transcription</keyword>
<keyword evidence="1" id="KW-0805">Transcription regulation</keyword>
<dbReference type="EMBL" id="FNOU01000008">
    <property type="protein sequence ID" value="SDX83831.1"/>
    <property type="molecule type" value="Genomic_DNA"/>
</dbReference>
<dbReference type="PANTHER" id="PTHR44846:SF1">
    <property type="entry name" value="MANNOSYL-D-GLYCERATE TRANSPORT_METABOLISM SYSTEM REPRESSOR MNGR-RELATED"/>
    <property type="match status" value="1"/>
</dbReference>
<proteinExistence type="predicted"/>
<dbReference type="GO" id="GO:0003677">
    <property type="term" value="F:DNA binding"/>
    <property type="evidence" value="ECO:0007669"/>
    <property type="project" value="UniProtKB-KW"/>
</dbReference>
<dbReference type="AlphaFoldDB" id="A0A1H3EYL5"/>
<dbReference type="GO" id="GO:0045892">
    <property type="term" value="P:negative regulation of DNA-templated transcription"/>
    <property type="evidence" value="ECO:0007669"/>
    <property type="project" value="TreeGrafter"/>
</dbReference>
<dbReference type="SUPFAM" id="SSF64288">
    <property type="entry name" value="Chorismate lyase-like"/>
    <property type="match status" value="1"/>
</dbReference>
<dbReference type="InterPro" id="IPR000524">
    <property type="entry name" value="Tscrpt_reg_HTH_GntR"/>
</dbReference>
<evidence type="ECO:0000256" key="3">
    <source>
        <dbReference type="ARBA" id="ARBA00023163"/>
    </source>
</evidence>
<dbReference type="InterPro" id="IPR011663">
    <property type="entry name" value="UTRA"/>
</dbReference>
<dbReference type="SUPFAM" id="SSF46785">
    <property type="entry name" value="Winged helix' DNA-binding domain"/>
    <property type="match status" value="1"/>
</dbReference>
<dbReference type="InterPro" id="IPR036390">
    <property type="entry name" value="WH_DNA-bd_sf"/>
</dbReference>
<dbReference type="Gene3D" id="1.10.10.10">
    <property type="entry name" value="Winged helix-like DNA-binding domain superfamily/Winged helix DNA-binding domain"/>
    <property type="match status" value="1"/>
</dbReference>
<protein>
    <submittedName>
        <fullName evidence="5">Transcriptional regulator, GntR family</fullName>
    </submittedName>
</protein>
<dbReference type="SMART" id="SM00866">
    <property type="entry name" value="UTRA"/>
    <property type="match status" value="1"/>
</dbReference>
<dbReference type="InterPro" id="IPR028978">
    <property type="entry name" value="Chorismate_lyase_/UTRA_dom_sf"/>
</dbReference>
<dbReference type="Pfam" id="PF00392">
    <property type="entry name" value="GntR"/>
    <property type="match status" value="1"/>
</dbReference>
<dbReference type="InterPro" id="IPR050679">
    <property type="entry name" value="Bact_HTH_transcr_reg"/>
</dbReference>
<dbReference type="RefSeq" id="WP_090244741.1">
    <property type="nucleotide sequence ID" value="NZ_FNOU01000008.1"/>
</dbReference>
<evidence type="ECO:0000256" key="1">
    <source>
        <dbReference type="ARBA" id="ARBA00023015"/>
    </source>
</evidence>
<dbReference type="PANTHER" id="PTHR44846">
    <property type="entry name" value="MANNOSYL-D-GLYCERATE TRANSPORT/METABOLISM SYSTEM REPRESSOR MNGR-RELATED"/>
    <property type="match status" value="1"/>
</dbReference>
<evidence type="ECO:0000313" key="6">
    <source>
        <dbReference type="Proteomes" id="UP000199652"/>
    </source>
</evidence>
<dbReference type="STRING" id="1528.SAMN04488579_108102"/>
<dbReference type="OrthoDB" id="46236at2"/>
<dbReference type="Pfam" id="PF07702">
    <property type="entry name" value="UTRA"/>
    <property type="match status" value="1"/>
</dbReference>
<dbReference type="InterPro" id="IPR036388">
    <property type="entry name" value="WH-like_DNA-bd_sf"/>
</dbReference>
<dbReference type="CDD" id="cd07377">
    <property type="entry name" value="WHTH_GntR"/>
    <property type="match status" value="1"/>
</dbReference>
<evidence type="ECO:0000256" key="2">
    <source>
        <dbReference type="ARBA" id="ARBA00023125"/>
    </source>
</evidence>